<sequence length="67" mass="7326">MTNLHSPSFGVSVLDNPKPCLFVTCFVALATFDLSFTAEVYQIVHQICHNMVAVPARIQELTLSSAT</sequence>
<evidence type="ECO:0000313" key="1">
    <source>
        <dbReference type="EMBL" id="CAI5788101.1"/>
    </source>
</evidence>
<dbReference type="Proteomes" id="UP001178461">
    <property type="component" value="Chromosome 12"/>
</dbReference>
<proteinExistence type="predicted"/>
<gene>
    <name evidence="1" type="ORF">PODLI_1B004752</name>
</gene>
<dbReference type="EMBL" id="OX395137">
    <property type="protein sequence ID" value="CAI5788101.1"/>
    <property type="molecule type" value="Genomic_DNA"/>
</dbReference>
<reference evidence="1" key="1">
    <citation type="submission" date="2022-12" db="EMBL/GenBank/DDBJ databases">
        <authorList>
            <person name="Alioto T."/>
            <person name="Alioto T."/>
            <person name="Gomez Garrido J."/>
        </authorList>
    </citation>
    <scope>NUCLEOTIDE SEQUENCE</scope>
</reference>
<keyword evidence="2" id="KW-1185">Reference proteome</keyword>
<name>A0AA35L2H2_9SAUR</name>
<protein>
    <submittedName>
        <fullName evidence="1">Uncharacterized protein</fullName>
    </submittedName>
</protein>
<dbReference type="AlphaFoldDB" id="A0AA35L2H2"/>
<evidence type="ECO:0000313" key="2">
    <source>
        <dbReference type="Proteomes" id="UP001178461"/>
    </source>
</evidence>
<organism evidence="1 2">
    <name type="scientific">Podarcis lilfordi</name>
    <name type="common">Lilford's wall lizard</name>
    <dbReference type="NCBI Taxonomy" id="74358"/>
    <lineage>
        <taxon>Eukaryota</taxon>
        <taxon>Metazoa</taxon>
        <taxon>Chordata</taxon>
        <taxon>Craniata</taxon>
        <taxon>Vertebrata</taxon>
        <taxon>Euteleostomi</taxon>
        <taxon>Lepidosauria</taxon>
        <taxon>Squamata</taxon>
        <taxon>Bifurcata</taxon>
        <taxon>Unidentata</taxon>
        <taxon>Episquamata</taxon>
        <taxon>Laterata</taxon>
        <taxon>Lacertibaenia</taxon>
        <taxon>Lacertidae</taxon>
        <taxon>Podarcis</taxon>
    </lineage>
</organism>
<accession>A0AA35L2H2</accession>